<sequence>MFEIASLEPVICGRTAGAGHDLLVRAEELVAIELADDERKVLGRGLAEWGGPAHCTEALAVAMGFRSVADLYEEGRRLHAALTAGDPLGPRGWRRMLVATEIVFASDVFGSGCDWSITTGFSDEETIKILRRLQRTIARALRGALHRHDH</sequence>
<gene>
    <name evidence="1" type="ORF">G3I59_15680</name>
</gene>
<dbReference type="RefSeq" id="WP_095213221.1">
    <property type="nucleotide sequence ID" value="NZ_JAAGNC010000081.1"/>
</dbReference>
<accession>A0ABX0BUI8</accession>
<comment type="caution">
    <text evidence="1">The sequence shown here is derived from an EMBL/GenBank/DDBJ whole genome shotgun (WGS) entry which is preliminary data.</text>
</comment>
<keyword evidence="2" id="KW-1185">Reference proteome</keyword>
<protein>
    <recommendedName>
        <fullName evidence="3">DUF222 domain-containing protein</fullName>
    </recommendedName>
</protein>
<evidence type="ECO:0000313" key="2">
    <source>
        <dbReference type="Proteomes" id="UP000470404"/>
    </source>
</evidence>
<proteinExistence type="predicted"/>
<dbReference type="EMBL" id="JAAGNC010000081">
    <property type="protein sequence ID" value="NEC56987.1"/>
    <property type="molecule type" value="Genomic_DNA"/>
</dbReference>
<name>A0ABX0BUI8_9PSEU</name>
<evidence type="ECO:0008006" key="3">
    <source>
        <dbReference type="Google" id="ProtNLM"/>
    </source>
</evidence>
<dbReference type="Proteomes" id="UP000470404">
    <property type="component" value="Unassembled WGS sequence"/>
</dbReference>
<reference evidence="1 2" key="1">
    <citation type="submission" date="2020-01" db="EMBL/GenBank/DDBJ databases">
        <title>Insect and environment-associated Actinomycetes.</title>
        <authorList>
            <person name="Currrie C."/>
            <person name="Chevrette M."/>
            <person name="Carlson C."/>
            <person name="Stubbendieck R."/>
            <person name="Wendt-Pienkowski E."/>
        </authorList>
    </citation>
    <scope>NUCLEOTIDE SEQUENCE [LARGE SCALE GENOMIC DNA]</scope>
    <source>
        <strain evidence="1 2">SID8386</strain>
    </source>
</reference>
<evidence type="ECO:0000313" key="1">
    <source>
        <dbReference type="EMBL" id="NEC56987.1"/>
    </source>
</evidence>
<organism evidence="1 2">
    <name type="scientific">Amycolatopsis rubida</name>
    <dbReference type="NCBI Taxonomy" id="112413"/>
    <lineage>
        <taxon>Bacteria</taxon>
        <taxon>Bacillati</taxon>
        <taxon>Actinomycetota</taxon>
        <taxon>Actinomycetes</taxon>
        <taxon>Pseudonocardiales</taxon>
        <taxon>Pseudonocardiaceae</taxon>
        <taxon>Amycolatopsis</taxon>
    </lineage>
</organism>